<evidence type="ECO:0000313" key="2">
    <source>
        <dbReference type="EMBL" id="KIM45688.1"/>
    </source>
</evidence>
<dbReference type="HOGENOM" id="CLU_877333_0_0_1"/>
<keyword evidence="3" id="KW-1185">Reference proteome</keyword>
<gene>
    <name evidence="2" type="ORF">M413DRAFT_24834</name>
</gene>
<dbReference type="OrthoDB" id="3066851at2759"/>
<dbReference type="EMBL" id="KN831772">
    <property type="protein sequence ID" value="KIM45688.1"/>
    <property type="molecule type" value="Genomic_DNA"/>
</dbReference>
<reference evidence="2 3" key="1">
    <citation type="submission" date="2014-04" db="EMBL/GenBank/DDBJ databases">
        <authorList>
            <consortium name="DOE Joint Genome Institute"/>
            <person name="Kuo A."/>
            <person name="Gay G."/>
            <person name="Dore J."/>
            <person name="Kohler A."/>
            <person name="Nagy L.G."/>
            <person name="Floudas D."/>
            <person name="Copeland A."/>
            <person name="Barry K.W."/>
            <person name="Cichocki N."/>
            <person name="Veneault-Fourrey C."/>
            <person name="LaButti K."/>
            <person name="Lindquist E.A."/>
            <person name="Lipzen A."/>
            <person name="Lundell T."/>
            <person name="Morin E."/>
            <person name="Murat C."/>
            <person name="Sun H."/>
            <person name="Tunlid A."/>
            <person name="Henrissat B."/>
            <person name="Grigoriev I.V."/>
            <person name="Hibbett D.S."/>
            <person name="Martin F."/>
            <person name="Nordberg H.P."/>
            <person name="Cantor M.N."/>
            <person name="Hua S.X."/>
        </authorList>
    </citation>
    <scope>NUCLEOTIDE SEQUENCE [LARGE SCALE GENOMIC DNA]</scope>
    <source>
        <strain evidence="3">h7</strain>
    </source>
</reference>
<evidence type="ECO:0000256" key="1">
    <source>
        <dbReference type="SAM" id="MobiDB-lite"/>
    </source>
</evidence>
<dbReference type="AlphaFoldDB" id="A0A0C2Y782"/>
<sequence>MPSQNSPSWDEYRRTYTTYKAQRESAAAEWDRFRNEVDSQYKLDVIRAYIAAVNRVIEIVPHPKPGALKIRGTCNGWKGYARRCQNSSTRRRYCRIGSTPSAMKPLTNAGRVPVARVIALAAVVMEGNSENVLQETFVETQIAGTPSSARKITTGSSGHKVIQAFLKDFAQRESAAAEWDRFRNEVDSQYKLDVLRAYIAAVNREVSYRSNFWNDSWGPQDPGHMQWMENLRTTMSDLEYQEALLSHRIDTERYETIDECGPSTSGQGNRTGGGGHGGELRKRSAGNICGNPDCGNTFICTEDYNRIVRAQGYPGVS</sequence>
<accession>A0A0C2Y782</accession>
<reference evidence="3" key="2">
    <citation type="submission" date="2015-01" db="EMBL/GenBank/DDBJ databases">
        <title>Evolutionary Origins and Diversification of the Mycorrhizal Mutualists.</title>
        <authorList>
            <consortium name="DOE Joint Genome Institute"/>
            <consortium name="Mycorrhizal Genomics Consortium"/>
            <person name="Kohler A."/>
            <person name="Kuo A."/>
            <person name="Nagy L.G."/>
            <person name="Floudas D."/>
            <person name="Copeland A."/>
            <person name="Barry K.W."/>
            <person name="Cichocki N."/>
            <person name="Veneault-Fourrey C."/>
            <person name="LaButti K."/>
            <person name="Lindquist E.A."/>
            <person name="Lipzen A."/>
            <person name="Lundell T."/>
            <person name="Morin E."/>
            <person name="Murat C."/>
            <person name="Riley R."/>
            <person name="Ohm R."/>
            <person name="Sun H."/>
            <person name="Tunlid A."/>
            <person name="Henrissat B."/>
            <person name="Grigoriev I.V."/>
            <person name="Hibbett D.S."/>
            <person name="Martin F."/>
        </authorList>
    </citation>
    <scope>NUCLEOTIDE SEQUENCE [LARGE SCALE GENOMIC DNA]</scope>
    <source>
        <strain evidence="3">h7</strain>
    </source>
</reference>
<protein>
    <submittedName>
        <fullName evidence="2">Uncharacterized protein</fullName>
    </submittedName>
</protein>
<evidence type="ECO:0000313" key="3">
    <source>
        <dbReference type="Proteomes" id="UP000053424"/>
    </source>
</evidence>
<proteinExistence type="predicted"/>
<organism evidence="2 3">
    <name type="scientific">Hebeloma cylindrosporum</name>
    <dbReference type="NCBI Taxonomy" id="76867"/>
    <lineage>
        <taxon>Eukaryota</taxon>
        <taxon>Fungi</taxon>
        <taxon>Dikarya</taxon>
        <taxon>Basidiomycota</taxon>
        <taxon>Agaricomycotina</taxon>
        <taxon>Agaricomycetes</taxon>
        <taxon>Agaricomycetidae</taxon>
        <taxon>Agaricales</taxon>
        <taxon>Agaricineae</taxon>
        <taxon>Hymenogastraceae</taxon>
        <taxon>Hebeloma</taxon>
    </lineage>
</organism>
<feature type="region of interest" description="Disordered" evidence="1">
    <location>
        <begin position="258"/>
        <end position="279"/>
    </location>
</feature>
<name>A0A0C2Y782_HEBCY</name>
<dbReference type="Proteomes" id="UP000053424">
    <property type="component" value="Unassembled WGS sequence"/>
</dbReference>